<protein>
    <submittedName>
        <fullName evidence="1">Uncharacterized protein</fullName>
    </submittedName>
</protein>
<comment type="caution">
    <text evidence="1">The sequence shown here is derived from an EMBL/GenBank/DDBJ whole genome shotgun (WGS) entry which is preliminary data.</text>
</comment>
<gene>
    <name evidence="1" type="ORF">RRG08_012119</name>
</gene>
<sequence length="91" mass="10261">MAQLSFKHIFCCSQRAERMTIPRTAFVLTHIGPSNCPDIIWLSALLVALWVDGESFTTTGYSPGRWRAPSSREIRHLFLQNLEDGLAGRGR</sequence>
<dbReference type="AlphaFoldDB" id="A0AAE1DJN0"/>
<dbReference type="Proteomes" id="UP001283361">
    <property type="component" value="Unassembled WGS sequence"/>
</dbReference>
<reference evidence="1" key="1">
    <citation type="journal article" date="2023" name="G3 (Bethesda)">
        <title>A reference genome for the long-term kleptoplast-retaining sea slug Elysia crispata morphotype clarki.</title>
        <authorList>
            <person name="Eastman K.E."/>
            <person name="Pendleton A.L."/>
            <person name="Shaikh M.A."/>
            <person name="Suttiyut T."/>
            <person name="Ogas R."/>
            <person name="Tomko P."/>
            <person name="Gavelis G."/>
            <person name="Widhalm J.R."/>
            <person name="Wisecaver J.H."/>
        </authorList>
    </citation>
    <scope>NUCLEOTIDE SEQUENCE</scope>
    <source>
        <strain evidence="1">ECLA1</strain>
    </source>
</reference>
<accession>A0AAE1DJN0</accession>
<evidence type="ECO:0000313" key="1">
    <source>
        <dbReference type="EMBL" id="KAK3772952.1"/>
    </source>
</evidence>
<organism evidence="1 2">
    <name type="scientific">Elysia crispata</name>
    <name type="common">lettuce slug</name>
    <dbReference type="NCBI Taxonomy" id="231223"/>
    <lineage>
        <taxon>Eukaryota</taxon>
        <taxon>Metazoa</taxon>
        <taxon>Spiralia</taxon>
        <taxon>Lophotrochozoa</taxon>
        <taxon>Mollusca</taxon>
        <taxon>Gastropoda</taxon>
        <taxon>Heterobranchia</taxon>
        <taxon>Euthyneura</taxon>
        <taxon>Panpulmonata</taxon>
        <taxon>Sacoglossa</taxon>
        <taxon>Placobranchoidea</taxon>
        <taxon>Plakobranchidae</taxon>
        <taxon>Elysia</taxon>
    </lineage>
</organism>
<proteinExistence type="predicted"/>
<name>A0AAE1DJN0_9GAST</name>
<dbReference type="EMBL" id="JAWDGP010003578">
    <property type="protein sequence ID" value="KAK3772952.1"/>
    <property type="molecule type" value="Genomic_DNA"/>
</dbReference>
<evidence type="ECO:0000313" key="2">
    <source>
        <dbReference type="Proteomes" id="UP001283361"/>
    </source>
</evidence>
<keyword evidence="2" id="KW-1185">Reference proteome</keyword>